<dbReference type="InterPro" id="IPR029058">
    <property type="entry name" value="AB_hydrolase_fold"/>
</dbReference>
<dbReference type="AlphaFoldDB" id="A0A7M5UFA0"/>
<sequence length="303" mass="34697">MELSRLMLLLINLKYFVESYKTVVCVHGLNNDEADFAPMVPHIKKAHPGTDVVNLHYSPGRFTLDPITVQLEWFNKAIDHVLNNTSDNIQLICHSQGGVVCMGYLMLTKNHRVDNFVVLSSPIFGQYGLTGDILNDIPALRPFKDLAAEAITELVYTPLLQNSLSIANYWRDPRPSTKEAYEKVAVYLPLIHNDPQYHLYNETEAIQRKANFLDLKNLVLFGGPTDEIIKPWQSPLFGYFDEDPLSGHVVNMTDQKIYKEDWIGLQALHKTGRLHSYVVPGLYHEDWVNSESFFMNYVAQWLT</sequence>
<keyword evidence="6" id="KW-0458">Lysosome</keyword>
<comment type="function">
    <text evidence="9">Catalyzes the cleavage of thioester bonds from S-palmitoyl-CoA or S-palmitoyl-N-acetylcysteamine (unbranched structures) but does not have activity against palmitoylcysteine or palmitoylated proteins, branched structures or bulky head groups. Conversely, hydrolyzes both long and short chain fatty acyl-CoA substrate.</text>
</comment>
<dbReference type="EnsemblMetazoa" id="CLYHEMT009850.2">
    <property type="protein sequence ID" value="CLYHEMP009850.2"/>
    <property type="gene ID" value="CLYHEMG009850"/>
</dbReference>
<evidence type="ECO:0000256" key="1">
    <source>
        <dbReference type="ARBA" id="ARBA00004371"/>
    </source>
</evidence>
<dbReference type="RefSeq" id="XP_066915524.1">
    <property type="nucleotide sequence ID" value="XM_067059423.1"/>
</dbReference>
<dbReference type="GeneID" id="136802663"/>
<evidence type="ECO:0000256" key="4">
    <source>
        <dbReference type="ARBA" id="ARBA00022801"/>
    </source>
</evidence>
<evidence type="ECO:0000256" key="8">
    <source>
        <dbReference type="ARBA" id="ARBA00093223"/>
    </source>
</evidence>
<evidence type="ECO:0000256" key="5">
    <source>
        <dbReference type="ARBA" id="ARBA00023180"/>
    </source>
</evidence>
<name>A0A7M5UFA0_9CNID</name>
<evidence type="ECO:0000256" key="9">
    <source>
        <dbReference type="ARBA" id="ARBA00093353"/>
    </source>
</evidence>
<evidence type="ECO:0000256" key="6">
    <source>
        <dbReference type="ARBA" id="ARBA00023228"/>
    </source>
</evidence>
<dbReference type="GO" id="GO:0016790">
    <property type="term" value="F:thiolester hydrolase activity"/>
    <property type="evidence" value="ECO:0007669"/>
    <property type="project" value="TreeGrafter"/>
</dbReference>
<dbReference type="PANTHER" id="PTHR11247:SF27">
    <property type="entry name" value="LYSOSOMAL THIOESTERASE PPT2"/>
    <property type="match status" value="1"/>
</dbReference>
<protein>
    <recommendedName>
        <fullName evidence="7">palmitoyl-CoA hydrolase</fullName>
        <ecNumber evidence="7">3.1.2.2</ecNumber>
    </recommendedName>
</protein>
<evidence type="ECO:0000256" key="2">
    <source>
        <dbReference type="ARBA" id="ARBA00010758"/>
    </source>
</evidence>
<comment type="similarity">
    <text evidence="2">Belongs to the palmitoyl-protein thioesterase family.</text>
</comment>
<dbReference type="Gene3D" id="3.40.50.1820">
    <property type="entry name" value="alpha/beta hydrolase"/>
    <property type="match status" value="1"/>
</dbReference>
<evidence type="ECO:0000256" key="7">
    <source>
        <dbReference type="ARBA" id="ARBA00038848"/>
    </source>
</evidence>
<dbReference type="OrthoDB" id="155976at2759"/>
<dbReference type="SUPFAM" id="SSF53474">
    <property type="entry name" value="alpha/beta-Hydrolases"/>
    <property type="match status" value="1"/>
</dbReference>
<evidence type="ECO:0000256" key="3">
    <source>
        <dbReference type="ARBA" id="ARBA00022729"/>
    </source>
</evidence>
<dbReference type="PANTHER" id="PTHR11247">
    <property type="entry name" value="PALMITOYL-PROTEIN THIOESTERASE/DOLICHYLDIPHOSPHATASE 1"/>
    <property type="match status" value="1"/>
</dbReference>
<dbReference type="EC" id="3.1.2.2" evidence="7"/>
<keyword evidence="4" id="KW-0378">Hydrolase</keyword>
<feature type="signal peptide" evidence="10">
    <location>
        <begin position="1"/>
        <end position="19"/>
    </location>
</feature>
<evidence type="ECO:0000313" key="11">
    <source>
        <dbReference type="EnsemblMetazoa" id="CLYHEMP009850.2"/>
    </source>
</evidence>
<feature type="chain" id="PRO_5029586876" description="palmitoyl-CoA hydrolase" evidence="10">
    <location>
        <begin position="20"/>
        <end position="303"/>
    </location>
</feature>
<proteinExistence type="inferred from homology"/>
<evidence type="ECO:0000313" key="12">
    <source>
        <dbReference type="Proteomes" id="UP000594262"/>
    </source>
</evidence>
<comment type="subcellular location">
    <subcellularLocation>
        <location evidence="1">Lysosome</location>
    </subcellularLocation>
</comment>
<dbReference type="Proteomes" id="UP000594262">
    <property type="component" value="Unplaced"/>
</dbReference>
<accession>A0A7M5UFA0</accession>
<keyword evidence="12" id="KW-1185">Reference proteome</keyword>
<evidence type="ECO:0000256" key="10">
    <source>
        <dbReference type="SAM" id="SignalP"/>
    </source>
</evidence>
<keyword evidence="5" id="KW-0325">Glycoprotein</keyword>
<comment type="catalytic activity">
    <reaction evidence="8">
        <text>S-hexadecanoyl-N-acetylcysteamine + H2O = N-acetylcysteamine + hexadecanoate + H(+)</text>
        <dbReference type="Rhea" id="RHEA:84099"/>
        <dbReference type="ChEBI" id="CHEBI:7896"/>
        <dbReference type="ChEBI" id="CHEBI:15377"/>
        <dbReference type="ChEBI" id="CHEBI:15378"/>
        <dbReference type="ChEBI" id="CHEBI:74410"/>
        <dbReference type="ChEBI" id="CHEBI:233601"/>
    </reaction>
</comment>
<dbReference type="Pfam" id="PF02089">
    <property type="entry name" value="Palm_thioest"/>
    <property type="match status" value="1"/>
</dbReference>
<reference evidence="11" key="1">
    <citation type="submission" date="2021-01" db="UniProtKB">
        <authorList>
            <consortium name="EnsemblMetazoa"/>
        </authorList>
    </citation>
    <scope>IDENTIFICATION</scope>
</reference>
<keyword evidence="3 10" id="KW-0732">Signal</keyword>
<organism evidence="11 12">
    <name type="scientific">Clytia hemisphaerica</name>
    <dbReference type="NCBI Taxonomy" id="252671"/>
    <lineage>
        <taxon>Eukaryota</taxon>
        <taxon>Metazoa</taxon>
        <taxon>Cnidaria</taxon>
        <taxon>Hydrozoa</taxon>
        <taxon>Hydroidolina</taxon>
        <taxon>Leptothecata</taxon>
        <taxon>Obeliida</taxon>
        <taxon>Clytiidae</taxon>
        <taxon>Clytia</taxon>
    </lineage>
</organism>
<dbReference type="GO" id="GO:0005764">
    <property type="term" value="C:lysosome"/>
    <property type="evidence" value="ECO:0007669"/>
    <property type="project" value="UniProtKB-SubCell"/>
</dbReference>